<evidence type="ECO:0008006" key="4">
    <source>
        <dbReference type="Google" id="ProtNLM"/>
    </source>
</evidence>
<evidence type="ECO:0000313" key="2">
    <source>
        <dbReference type="EMBL" id="KAK9743923.1"/>
    </source>
</evidence>
<name>A0AAW1MC70_POPJA</name>
<proteinExistence type="predicted"/>
<reference evidence="2 3" key="1">
    <citation type="journal article" date="2024" name="BMC Genomics">
        <title>De novo assembly and annotation of Popillia japonica's genome with initial clues to its potential as an invasive pest.</title>
        <authorList>
            <person name="Cucini C."/>
            <person name="Boschi S."/>
            <person name="Funari R."/>
            <person name="Cardaioli E."/>
            <person name="Iannotti N."/>
            <person name="Marturano G."/>
            <person name="Paoli F."/>
            <person name="Bruttini M."/>
            <person name="Carapelli A."/>
            <person name="Frati F."/>
            <person name="Nardi F."/>
        </authorList>
    </citation>
    <scope>NUCLEOTIDE SEQUENCE [LARGE SCALE GENOMIC DNA]</scope>
    <source>
        <strain evidence="2">DMR45628</strain>
    </source>
</reference>
<keyword evidence="1" id="KW-0732">Signal</keyword>
<accession>A0AAW1MC70</accession>
<feature type="signal peptide" evidence="1">
    <location>
        <begin position="1"/>
        <end position="20"/>
    </location>
</feature>
<keyword evidence="3" id="KW-1185">Reference proteome</keyword>
<dbReference type="AlphaFoldDB" id="A0AAW1MC70"/>
<protein>
    <recommendedName>
        <fullName evidence="4">Kappa-casein</fullName>
    </recommendedName>
</protein>
<gene>
    <name evidence="2" type="ORF">QE152_g8212</name>
</gene>
<evidence type="ECO:0000313" key="3">
    <source>
        <dbReference type="Proteomes" id="UP001458880"/>
    </source>
</evidence>
<feature type="chain" id="PRO_5043385258" description="Kappa-casein" evidence="1">
    <location>
        <begin position="21"/>
        <end position="252"/>
    </location>
</feature>
<comment type="caution">
    <text evidence="2">The sequence shown here is derived from an EMBL/GenBank/DDBJ whole genome shotgun (WGS) entry which is preliminary data.</text>
</comment>
<dbReference type="Proteomes" id="UP001458880">
    <property type="component" value="Unassembled WGS sequence"/>
</dbReference>
<organism evidence="2 3">
    <name type="scientific">Popillia japonica</name>
    <name type="common">Japanese beetle</name>
    <dbReference type="NCBI Taxonomy" id="7064"/>
    <lineage>
        <taxon>Eukaryota</taxon>
        <taxon>Metazoa</taxon>
        <taxon>Ecdysozoa</taxon>
        <taxon>Arthropoda</taxon>
        <taxon>Hexapoda</taxon>
        <taxon>Insecta</taxon>
        <taxon>Pterygota</taxon>
        <taxon>Neoptera</taxon>
        <taxon>Endopterygota</taxon>
        <taxon>Coleoptera</taxon>
        <taxon>Polyphaga</taxon>
        <taxon>Scarabaeiformia</taxon>
        <taxon>Scarabaeidae</taxon>
        <taxon>Rutelinae</taxon>
        <taxon>Popillia</taxon>
    </lineage>
</organism>
<evidence type="ECO:0000256" key="1">
    <source>
        <dbReference type="SAM" id="SignalP"/>
    </source>
</evidence>
<dbReference type="EMBL" id="JASPKY010000064">
    <property type="protein sequence ID" value="KAK9743923.1"/>
    <property type="molecule type" value="Genomic_DNA"/>
</dbReference>
<sequence length="252" mass="28542">MSVQLLLLLSFSSIILGVLSYSPVVYYKRSQYYPSSSYDQFCCWYYYNPSQQYTYQRYLQYPPYPQFPPVSPSFMYYSNHVNTYGLQPKRHRPIALSPPKLTSGYYQPHFPTYPMFLQFPHPFTLPQIRPVQQTSTAIIMPKISPTTTKPTSKVTYSTKVTTPSMATTVTPTTASVIPSTPSTTAKSWHFPLFGGYNLDPVTTSTSIPTTEVVARTGAATFNAHRNKEYTSEIDDDLEVEGSALMETDDEDS</sequence>